<dbReference type="EMBL" id="CP034464">
    <property type="protein sequence ID" value="AZP12668.1"/>
    <property type="molecule type" value="Genomic_DNA"/>
</dbReference>
<keyword evidence="3" id="KW-1133">Transmembrane helix</keyword>
<evidence type="ECO:0000256" key="3">
    <source>
        <dbReference type="ARBA" id="ARBA00022989"/>
    </source>
</evidence>
<name>A0A3Q9BR71_9BURK</name>
<dbReference type="KEGG" id="upv:EJN92_12040"/>
<proteinExistence type="predicted"/>
<dbReference type="InterPro" id="IPR029095">
    <property type="entry name" value="NarX-like_N"/>
</dbReference>
<evidence type="ECO:0000313" key="6">
    <source>
        <dbReference type="EMBL" id="AZP12668.1"/>
    </source>
</evidence>
<evidence type="ECO:0000313" key="7">
    <source>
        <dbReference type="Proteomes" id="UP000275663"/>
    </source>
</evidence>
<keyword evidence="4" id="KW-0472">Membrane</keyword>
<dbReference type="Proteomes" id="UP000275663">
    <property type="component" value="Chromosome"/>
</dbReference>
<dbReference type="PROSITE" id="PS51318">
    <property type="entry name" value="TAT"/>
    <property type="match status" value="1"/>
</dbReference>
<gene>
    <name evidence="6" type="ORF">EJN92_12040</name>
</gene>
<evidence type="ECO:0000256" key="4">
    <source>
        <dbReference type="ARBA" id="ARBA00023136"/>
    </source>
</evidence>
<reference evidence="6 7" key="1">
    <citation type="journal article" date="2011" name="Int. J. Syst. Evol. Microbiol.">
        <title>Description of Undibacterium oligocarboniphilum sp. nov., isolated from purified water, and Undibacterium pigrum strain CCUG 49012 as the type strain of Undibacterium parvum sp. nov., and emended descriptions of the genus Undibacterium and the species Undibacterium pigrum.</title>
        <authorList>
            <person name="Eder W."/>
            <person name="Wanner G."/>
            <person name="Ludwig W."/>
            <person name="Busse H.J."/>
            <person name="Ziemke-Kageler F."/>
            <person name="Lang E."/>
        </authorList>
    </citation>
    <scope>NUCLEOTIDE SEQUENCE [LARGE SCALE GENOMIC DNA]</scope>
    <source>
        <strain evidence="6 7">DSM 23061</strain>
    </source>
</reference>
<feature type="domain" description="NarX-like N-terminal" evidence="5">
    <location>
        <begin position="155"/>
        <end position="238"/>
    </location>
</feature>
<organism evidence="6 7">
    <name type="scientific">Undibacterium parvum</name>
    <dbReference type="NCBI Taxonomy" id="401471"/>
    <lineage>
        <taxon>Bacteria</taxon>
        <taxon>Pseudomonadati</taxon>
        <taxon>Pseudomonadota</taxon>
        <taxon>Betaproteobacteria</taxon>
        <taxon>Burkholderiales</taxon>
        <taxon>Oxalobacteraceae</taxon>
        <taxon>Undibacterium</taxon>
    </lineage>
</organism>
<protein>
    <recommendedName>
        <fullName evidence="5">NarX-like N-terminal domain-containing protein</fullName>
    </recommendedName>
</protein>
<keyword evidence="2" id="KW-0812">Transmembrane</keyword>
<evidence type="ECO:0000256" key="2">
    <source>
        <dbReference type="ARBA" id="ARBA00022692"/>
    </source>
</evidence>
<dbReference type="Pfam" id="PF13675">
    <property type="entry name" value="PilJ"/>
    <property type="match status" value="2"/>
</dbReference>
<evidence type="ECO:0000259" key="5">
    <source>
        <dbReference type="Pfam" id="PF13675"/>
    </source>
</evidence>
<feature type="domain" description="NarX-like N-terminal" evidence="5">
    <location>
        <begin position="38"/>
        <end position="119"/>
    </location>
</feature>
<keyword evidence="7" id="KW-1185">Reference proteome</keyword>
<comment type="subcellular location">
    <subcellularLocation>
        <location evidence="1">Membrane</location>
        <topology evidence="1">Multi-pass membrane protein</topology>
    </subcellularLocation>
</comment>
<dbReference type="OrthoDB" id="952521at2"/>
<dbReference type="AlphaFoldDB" id="A0A3Q9BR71"/>
<dbReference type="InterPro" id="IPR006311">
    <property type="entry name" value="TAT_signal"/>
</dbReference>
<dbReference type="RefSeq" id="WP_126128047.1">
    <property type="nucleotide sequence ID" value="NZ_CP034464.1"/>
</dbReference>
<dbReference type="GO" id="GO:0016020">
    <property type="term" value="C:membrane"/>
    <property type="evidence" value="ECO:0007669"/>
    <property type="project" value="UniProtKB-SubCell"/>
</dbReference>
<evidence type="ECO:0000256" key="1">
    <source>
        <dbReference type="ARBA" id="ARBA00004141"/>
    </source>
</evidence>
<sequence length="276" mass="30813">MKHKNKRGEKRREFLRFSMVMAAGTSLMSLAIAKIDDINDAINKSGRQRMLSQRMAKAYLQLGQGIDIYHSRKILASSITTFEAQLAELSAYAPTAENRQVFAQMEKNWMDYKNLLSGATPNPTSAKNLMLMSDEMLMLAQSATVQLEKFSGSPSAKRVNLAGRQRMLSQRMAKYYQALQWGVAPPDAIAKLEAARKDFIAAMEVLQSAPANTPQIKDGLALAQQQWLFFDNALHQFGEKSANPQDKLLLLNTVASSSERILEVMDSVTTLYQKNA</sequence>
<accession>A0A3Q9BR71</accession>